<dbReference type="OrthoDB" id="340681at2759"/>
<proteinExistence type="predicted"/>
<organism evidence="2 3">
    <name type="scientific">Venustampulla echinocandica</name>
    <dbReference type="NCBI Taxonomy" id="2656787"/>
    <lineage>
        <taxon>Eukaryota</taxon>
        <taxon>Fungi</taxon>
        <taxon>Dikarya</taxon>
        <taxon>Ascomycota</taxon>
        <taxon>Pezizomycotina</taxon>
        <taxon>Leotiomycetes</taxon>
        <taxon>Helotiales</taxon>
        <taxon>Pleuroascaceae</taxon>
        <taxon>Venustampulla</taxon>
    </lineage>
</organism>
<dbReference type="PANTHER" id="PTHR12069">
    <property type="entry name" value="DNA-DIRECTED RNA POLYMERASES III 80 KDA POLYPEPTIDE RNA POLYMERASE III SUBUNIT 5"/>
    <property type="match status" value="1"/>
</dbReference>
<evidence type="ECO:0008006" key="4">
    <source>
        <dbReference type="Google" id="ProtNLM"/>
    </source>
</evidence>
<evidence type="ECO:0000313" key="3">
    <source>
        <dbReference type="Proteomes" id="UP000254866"/>
    </source>
</evidence>
<feature type="region of interest" description="Disordered" evidence="1">
    <location>
        <begin position="301"/>
        <end position="366"/>
    </location>
</feature>
<accession>A0A370TAC9</accession>
<dbReference type="EMBL" id="NPIC01000014">
    <property type="protein sequence ID" value="RDL30759.1"/>
    <property type="molecule type" value="Genomic_DNA"/>
</dbReference>
<reference evidence="2 3" key="1">
    <citation type="journal article" date="2018" name="IMA Fungus">
        <title>IMA Genome-F 9: Draft genome sequence of Annulohypoxylon stygium, Aspergillus mulundensis, Berkeleyomyces basicola (syn. Thielaviopsis basicola), Ceratocystis smalleyi, two Cercospora beticola strains, Coleophoma cylindrospora, Fusarium fracticaudum, Phialophora cf. hyalina, and Morchella septimelata.</title>
        <authorList>
            <person name="Wingfield B.D."/>
            <person name="Bills G.F."/>
            <person name="Dong Y."/>
            <person name="Huang W."/>
            <person name="Nel W.J."/>
            <person name="Swalarsk-Parry B.S."/>
            <person name="Vaghefi N."/>
            <person name="Wilken P.M."/>
            <person name="An Z."/>
            <person name="de Beer Z.W."/>
            <person name="De Vos L."/>
            <person name="Chen L."/>
            <person name="Duong T.A."/>
            <person name="Gao Y."/>
            <person name="Hammerbacher A."/>
            <person name="Kikkert J.R."/>
            <person name="Li Y."/>
            <person name="Li H."/>
            <person name="Li K."/>
            <person name="Li Q."/>
            <person name="Liu X."/>
            <person name="Ma X."/>
            <person name="Naidoo K."/>
            <person name="Pethybridge S.J."/>
            <person name="Sun J."/>
            <person name="Steenkamp E.T."/>
            <person name="van der Nest M.A."/>
            <person name="van Wyk S."/>
            <person name="Wingfield M.J."/>
            <person name="Xiong C."/>
            <person name="Yue Q."/>
            <person name="Zhang X."/>
        </authorList>
    </citation>
    <scope>NUCLEOTIDE SEQUENCE [LARGE SCALE GENOMIC DNA]</scope>
    <source>
        <strain evidence="2 3">BP 5553</strain>
    </source>
</reference>
<comment type="caution">
    <text evidence="2">The sequence shown here is derived from an EMBL/GenBank/DDBJ whole genome shotgun (WGS) entry which is preliminary data.</text>
</comment>
<dbReference type="STRING" id="2656787.A0A370TAC9"/>
<feature type="region of interest" description="Disordered" evidence="1">
    <location>
        <begin position="96"/>
        <end position="130"/>
    </location>
</feature>
<dbReference type="Pfam" id="PF04801">
    <property type="entry name" value="RPC5"/>
    <property type="match status" value="2"/>
</dbReference>
<feature type="compositionally biased region" description="Basic residues" evidence="1">
    <location>
        <begin position="322"/>
        <end position="335"/>
    </location>
</feature>
<feature type="compositionally biased region" description="Acidic residues" evidence="1">
    <location>
        <begin position="356"/>
        <end position="366"/>
    </location>
</feature>
<dbReference type="AlphaFoldDB" id="A0A370TAC9"/>
<dbReference type="PANTHER" id="PTHR12069:SF0">
    <property type="entry name" value="DNA-DIRECTED RNA POLYMERASE III SUBUNIT RPC5"/>
    <property type="match status" value="1"/>
</dbReference>
<feature type="compositionally biased region" description="Gly residues" evidence="1">
    <location>
        <begin position="106"/>
        <end position="122"/>
    </location>
</feature>
<feature type="compositionally biased region" description="Basic and acidic residues" evidence="1">
    <location>
        <begin position="301"/>
        <end position="321"/>
    </location>
</feature>
<keyword evidence="3" id="KW-1185">Reference proteome</keyword>
<gene>
    <name evidence="2" type="ORF">BP5553_10104</name>
</gene>
<sequence>MGDINMDEAPDKDQDLDPIKTSYDVFIKPRISSDRQIYILQFPNRDSKQPYSAANQSQPLKLRVKPNAGMVEVDVPVDAWRNYDRLKGIQWGESLKKSSMSKGRGSHGLPGGFGIGGAPPGRGRGRGADQDEMATHEKMLNDYAGSMERDEVLTKQTLGGQAVSNSETNPQYMVGTFRKNQLHLTPVDHIVQMRPQFHHIDALAEQHKAAAPRDTPARAQEPRAIHMTVKSSIDGEEDSTDTMIERIAATQAEVWKGHRYIDEDTNEAWEAFEESLFVGGERELDPNELLSDKVPELVTSLDDREYLDAVSAPREEGDPPRLKKSTKGKDKKGKGKAVGGEADGDDAASSSGLSDTEVESEEEAAK</sequence>
<dbReference type="InterPro" id="IPR006886">
    <property type="entry name" value="RNA_pol_III_Rpc5"/>
</dbReference>
<evidence type="ECO:0000313" key="2">
    <source>
        <dbReference type="EMBL" id="RDL30759.1"/>
    </source>
</evidence>
<dbReference type="GO" id="GO:0042797">
    <property type="term" value="P:tRNA transcription by RNA polymerase III"/>
    <property type="evidence" value="ECO:0007669"/>
    <property type="project" value="TreeGrafter"/>
</dbReference>
<evidence type="ECO:0000256" key="1">
    <source>
        <dbReference type="SAM" id="MobiDB-lite"/>
    </source>
</evidence>
<dbReference type="GO" id="GO:0005666">
    <property type="term" value="C:RNA polymerase III complex"/>
    <property type="evidence" value="ECO:0007669"/>
    <property type="project" value="TreeGrafter"/>
</dbReference>
<dbReference type="RefSeq" id="XP_031865135.1">
    <property type="nucleotide sequence ID" value="XM_032018727.1"/>
</dbReference>
<dbReference type="GeneID" id="43602953"/>
<name>A0A370TAC9_9HELO</name>
<dbReference type="Proteomes" id="UP000254866">
    <property type="component" value="Unassembled WGS sequence"/>
</dbReference>
<protein>
    <recommendedName>
        <fullName evidence="4">DNA-directed RNA polymerase III subunit rpc5</fullName>
    </recommendedName>
</protein>